<dbReference type="Proteomes" id="UP000283509">
    <property type="component" value="Unassembled WGS sequence"/>
</dbReference>
<keyword evidence="10" id="KW-1185">Reference proteome</keyword>
<dbReference type="OrthoDB" id="9978460at2759"/>
<evidence type="ECO:0000256" key="7">
    <source>
        <dbReference type="RuleBase" id="RU362109"/>
    </source>
</evidence>
<feature type="active site" description="Glycyl thioester intermediate" evidence="6">
    <location>
        <position position="87"/>
    </location>
</feature>
<dbReference type="Gene3D" id="3.10.110.10">
    <property type="entry name" value="Ubiquitin Conjugating Enzyme"/>
    <property type="match status" value="1"/>
</dbReference>
<dbReference type="InterPro" id="IPR023313">
    <property type="entry name" value="UBQ-conjugating_AS"/>
</dbReference>
<dbReference type="STRING" id="6689.A0A423U6M8"/>
<evidence type="ECO:0000256" key="1">
    <source>
        <dbReference type="ARBA" id="ARBA00012486"/>
    </source>
</evidence>
<evidence type="ECO:0000313" key="9">
    <source>
        <dbReference type="EMBL" id="ROT84346.1"/>
    </source>
</evidence>
<dbReference type="InterPro" id="IPR000608">
    <property type="entry name" value="UBC"/>
</dbReference>
<keyword evidence="2" id="KW-0808">Transferase</keyword>
<keyword evidence="4 7" id="KW-0833">Ubl conjugation pathway</keyword>
<keyword evidence="3 7" id="KW-0547">Nucleotide-binding</keyword>
<dbReference type="FunFam" id="3.10.110.10:FF:000060">
    <property type="entry name" value="Ubiquitin conjugating enzyme (UbcB)"/>
    <property type="match status" value="1"/>
</dbReference>
<evidence type="ECO:0000256" key="2">
    <source>
        <dbReference type="ARBA" id="ARBA00022679"/>
    </source>
</evidence>
<dbReference type="GO" id="GO:0016874">
    <property type="term" value="F:ligase activity"/>
    <property type="evidence" value="ECO:0007669"/>
    <property type="project" value="UniProtKB-KW"/>
</dbReference>
<protein>
    <recommendedName>
        <fullName evidence="1">E2 ubiquitin-conjugating enzyme</fullName>
        <ecNumber evidence="1">2.3.2.23</ecNumber>
    </recommendedName>
</protein>
<dbReference type="PANTHER" id="PTHR24067">
    <property type="entry name" value="UBIQUITIN-CONJUGATING ENZYME E2"/>
    <property type="match status" value="1"/>
</dbReference>
<dbReference type="InterPro" id="IPR016135">
    <property type="entry name" value="UBQ-conjugating_enzyme/RWD"/>
</dbReference>
<comment type="caution">
    <text evidence="9">The sequence shown here is derived from an EMBL/GenBank/DDBJ whole genome shotgun (WGS) entry which is preliminary data.</text>
</comment>
<evidence type="ECO:0000256" key="3">
    <source>
        <dbReference type="ARBA" id="ARBA00022741"/>
    </source>
</evidence>
<dbReference type="SMART" id="SM00212">
    <property type="entry name" value="UBCc"/>
    <property type="match status" value="1"/>
</dbReference>
<accession>A0A423U6M8</accession>
<dbReference type="AlphaFoldDB" id="A0A423U6M8"/>
<dbReference type="EMBL" id="QCYY01000559">
    <property type="protein sequence ID" value="ROT84346.1"/>
    <property type="molecule type" value="Genomic_DNA"/>
</dbReference>
<proteinExistence type="inferred from homology"/>
<gene>
    <name evidence="9" type="ORF">C7M84_022477</name>
</gene>
<evidence type="ECO:0000256" key="5">
    <source>
        <dbReference type="ARBA" id="ARBA00022840"/>
    </source>
</evidence>
<evidence type="ECO:0000313" key="10">
    <source>
        <dbReference type="Proteomes" id="UP000283509"/>
    </source>
</evidence>
<evidence type="ECO:0000256" key="6">
    <source>
        <dbReference type="PROSITE-ProRule" id="PRU10133"/>
    </source>
</evidence>
<dbReference type="GO" id="GO:0005524">
    <property type="term" value="F:ATP binding"/>
    <property type="evidence" value="ECO:0007669"/>
    <property type="project" value="UniProtKB-UniRule"/>
</dbReference>
<feature type="domain" description="UBC core" evidence="8">
    <location>
        <begin position="1"/>
        <end position="149"/>
    </location>
</feature>
<name>A0A423U6M8_PENVA</name>
<organism evidence="9 10">
    <name type="scientific">Penaeus vannamei</name>
    <name type="common">Whiteleg shrimp</name>
    <name type="synonym">Litopenaeus vannamei</name>
    <dbReference type="NCBI Taxonomy" id="6689"/>
    <lineage>
        <taxon>Eukaryota</taxon>
        <taxon>Metazoa</taxon>
        <taxon>Ecdysozoa</taxon>
        <taxon>Arthropoda</taxon>
        <taxon>Crustacea</taxon>
        <taxon>Multicrustacea</taxon>
        <taxon>Malacostraca</taxon>
        <taxon>Eumalacostraca</taxon>
        <taxon>Eucarida</taxon>
        <taxon>Decapoda</taxon>
        <taxon>Dendrobranchiata</taxon>
        <taxon>Penaeoidea</taxon>
        <taxon>Penaeidae</taxon>
        <taxon>Penaeus</taxon>
    </lineage>
</organism>
<dbReference type="PROSITE" id="PS50127">
    <property type="entry name" value="UBC_2"/>
    <property type="match status" value="1"/>
</dbReference>
<dbReference type="InterPro" id="IPR050113">
    <property type="entry name" value="Ub_conjugating_enzyme"/>
</dbReference>
<dbReference type="Pfam" id="PF00179">
    <property type="entry name" value="UQ_con"/>
    <property type="match status" value="1"/>
</dbReference>
<dbReference type="EC" id="2.3.2.23" evidence="1"/>
<reference evidence="9 10" key="2">
    <citation type="submission" date="2019-01" db="EMBL/GenBank/DDBJ databases">
        <title>The decoding of complex shrimp genome reveals the adaptation for benthos swimmer, frequently molting mechanism and breeding impact on genome.</title>
        <authorList>
            <person name="Sun Y."/>
            <person name="Gao Y."/>
            <person name="Yu Y."/>
        </authorList>
    </citation>
    <scope>NUCLEOTIDE SEQUENCE [LARGE SCALE GENOMIC DNA]</scope>
    <source>
        <tissue evidence="9">Muscle</tissue>
    </source>
</reference>
<keyword evidence="9" id="KW-0436">Ligase</keyword>
<dbReference type="PROSITE" id="PS00183">
    <property type="entry name" value="UBC_1"/>
    <property type="match status" value="1"/>
</dbReference>
<keyword evidence="5 7" id="KW-0067">ATP-binding</keyword>
<comment type="similarity">
    <text evidence="7">Belongs to the ubiquitin-conjugating enzyme family.</text>
</comment>
<evidence type="ECO:0000259" key="8">
    <source>
        <dbReference type="PROSITE" id="PS50127"/>
    </source>
</evidence>
<dbReference type="SUPFAM" id="SSF54495">
    <property type="entry name" value="UBC-like"/>
    <property type="match status" value="1"/>
</dbReference>
<evidence type="ECO:0000256" key="4">
    <source>
        <dbReference type="ARBA" id="ARBA00022786"/>
    </source>
</evidence>
<dbReference type="GO" id="GO:0061631">
    <property type="term" value="F:ubiquitin conjugating enzyme activity"/>
    <property type="evidence" value="ECO:0007669"/>
    <property type="project" value="UniProtKB-EC"/>
</dbReference>
<reference evidence="9 10" key="1">
    <citation type="submission" date="2018-04" db="EMBL/GenBank/DDBJ databases">
        <authorList>
            <person name="Zhang X."/>
            <person name="Yuan J."/>
            <person name="Li F."/>
            <person name="Xiang J."/>
        </authorList>
    </citation>
    <scope>NUCLEOTIDE SEQUENCE [LARGE SCALE GENOMIC DNA]</scope>
    <source>
        <tissue evidence="9">Muscle</tissue>
    </source>
</reference>
<sequence>MALKRIAKDHEELQSHPLENLWACPNEDKDDPYIWQVTMLGPPETPYEGGIFFLDMYFSEDYPWMKPKVQFSTAVYHPNVNSRGEVCLDLLTNNWRPDFTISSVLLGLYSLMADPSPEDFLDLEIANEFVDDRERFNETARDWTKKWAC</sequence>